<comment type="caution">
    <text evidence="2">The sequence shown here is derived from an EMBL/GenBank/DDBJ whole genome shotgun (WGS) entry which is preliminary data.</text>
</comment>
<dbReference type="InterPro" id="IPR000600">
    <property type="entry name" value="ROK"/>
</dbReference>
<dbReference type="InterPro" id="IPR043129">
    <property type="entry name" value="ATPase_NBD"/>
</dbReference>
<evidence type="ECO:0000256" key="1">
    <source>
        <dbReference type="SAM" id="Phobius"/>
    </source>
</evidence>
<dbReference type="Pfam" id="PF00480">
    <property type="entry name" value="ROK"/>
    <property type="match status" value="1"/>
</dbReference>
<dbReference type="GO" id="GO:0009384">
    <property type="term" value="F:N-acylmannosamine kinase activity"/>
    <property type="evidence" value="ECO:0007669"/>
    <property type="project" value="TreeGrafter"/>
</dbReference>
<sequence length="386" mass="41813">MKGSNQTTVRDNNERLVLHLIRRNGVATKAELTRVTGLSPNAISVIVNALEEDGFLLRGEPMRGRTGQPSTPLRLNPDARFHIGLKIGRRGFDMVVVDFCGSVRARCEQDHDYPTPVRATAFVENNLDTLLQEAALTLDAIAGSGIAIPSQLWHWSGDFGALQDKMDVWRGHDIAATLEGLLPGPILVENDATAACYAEWVFGARRIKPDSLYFFVGTFIGGGVVLNGGVFRGCRGNAGALGPLRIPDEPGGTRLVDHASLTVLHQMLDHQGTPHPARHLADQNWNSFEPALSHWILRSARSLAHAIVSASAVIDFEGVIIDGALPQDVRSRLARLLESRLSQIDLGGIPYPEVAQGSFGTVARAVGAAAVHINERYMVRQEPDGI</sequence>
<dbReference type="Gene3D" id="3.30.420.40">
    <property type="match status" value="2"/>
</dbReference>
<dbReference type="PANTHER" id="PTHR18964:SF169">
    <property type="entry name" value="N-ACETYLMANNOSAMINE KINASE"/>
    <property type="match status" value="1"/>
</dbReference>
<evidence type="ECO:0000313" key="2">
    <source>
        <dbReference type="EMBL" id="TQM93794.1"/>
    </source>
</evidence>
<keyword evidence="3" id="KW-1185">Reference proteome</keyword>
<feature type="transmembrane region" description="Helical" evidence="1">
    <location>
        <begin position="212"/>
        <end position="231"/>
    </location>
</feature>
<keyword evidence="1" id="KW-0812">Transmembrane</keyword>
<dbReference type="InterPro" id="IPR036390">
    <property type="entry name" value="WH_DNA-bd_sf"/>
</dbReference>
<dbReference type="RefSeq" id="WP_142082003.1">
    <property type="nucleotide sequence ID" value="NZ_VFPT01000001.1"/>
</dbReference>
<gene>
    <name evidence="2" type="ORF">BD293_2444</name>
</gene>
<name>A0A543KFE8_9RHOB</name>
<dbReference type="EMBL" id="VFPT01000001">
    <property type="protein sequence ID" value="TQM93794.1"/>
    <property type="molecule type" value="Genomic_DNA"/>
</dbReference>
<proteinExistence type="predicted"/>
<dbReference type="Proteomes" id="UP000320582">
    <property type="component" value="Unassembled WGS sequence"/>
</dbReference>
<dbReference type="AlphaFoldDB" id="A0A543KFE8"/>
<dbReference type="Gene3D" id="1.10.10.10">
    <property type="entry name" value="Winged helix-like DNA-binding domain superfamily/Winged helix DNA-binding domain"/>
    <property type="match status" value="1"/>
</dbReference>
<evidence type="ECO:0000313" key="3">
    <source>
        <dbReference type="Proteomes" id="UP000320582"/>
    </source>
</evidence>
<dbReference type="InterPro" id="IPR036388">
    <property type="entry name" value="WH-like_DNA-bd_sf"/>
</dbReference>
<dbReference type="GO" id="GO:0019262">
    <property type="term" value="P:N-acetylneuraminate catabolic process"/>
    <property type="evidence" value="ECO:0007669"/>
    <property type="project" value="TreeGrafter"/>
</dbReference>
<reference evidence="2 3" key="1">
    <citation type="submission" date="2019-06" db="EMBL/GenBank/DDBJ databases">
        <title>Genomic Encyclopedia of Archaeal and Bacterial Type Strains, Phase II (KMG-II): from individual species to whole genera.</title>
        <authorList>
            <person name="Goeker M."/>
        </authorList>
    </citation>
    <scope>NUCLEOTIDE SEQUENCE [LARGE SCALE GENOMIC DNA]</scope>
    <source>
        <strain evidence="2 3">DSM 18423</strain>
    </source>
</reference>
<dbReference type="PANTHER" id="PTHR18964">
    <property type="entry name" value="ROK (REPRESSOR, ORF, KINASE) FAMILY"/>
    <property type="match status" value="1"/>
</dbReference>
<dbReference type="OrthoDB" id="49685at2"/>
<accession>A0A543KFE8</accession>
<dbReference type="SUPFAM" id="SSF53067">
    <property type="entry name" value="Actin-like ATPase domain"/>
    <property type="match status" value="1"/>
</dbReference>
<keyword evidence="1" id="KW-1133">Transmembrane helix</keyword>
<organism evidence="2 3">
    <name type="scientific">Roseinatronobacter monicus</name>
    <dbReference type="NCBI Taxonomy" id="393481"/>
    <lineage>
        <taxon>Bacteria</taxon>
        <taxon>Pseudomonadati</taxon>
        <taxon>Pseudomonadota</taxon>
        <taxon>Alphaproteobacteria</taxon>
        <taxon>Rhodobacterales</taxon>
        <taxon>Paracoccaceae</taxon>
        <taxon>Roseinatronobacter</taxon>
    </lineage>
</organism>
<keyword evidence="2" id="KW-0808">Transferase</keyword>
<keyword evidence="2" id="KW-0418">Kinase</keyword>
<dbReference type="Pfam" id="PF13412">
    <property type="entry name" value="HTH_24"/>
    <property type="match status" value="1"/>
</dbReference>
<keyword evidence="1" id="KW-0472">Membrane</keyword>
<protein>
    <submittedName>
        <fullName evidence="2">Putative NBD/HSP70 family sugar kinase</fullName>
    </submittedName>
</protein>
<dbReference type="SUPFAM" id="SSF46785">
    <property type="entry name" value="Winged helix' DNA-binding domain"/>
    <property type="match status" value="1"/>
</dbReference>